<dbReference type="InterPro" id="IPR011011">
    <property type="entry name" value="Znf_FYVE_PHD"/>
</dbReference>
<evidence type="ECO:0000256" key="1">
    <source>
        <dbReference type="ARBA" id="ARBA00004123"/>
    </source>
</evidence>
<evidence type="ECO:0000256" key="4">
    <source>
        <dbReference type="ARBA" id="ARBA00022771"/>
    </source>
</evidence>
<dbReference type="SUPFAM" id="SSF57903">
    <property type="entry name" value="FYVE/PHD zinc finger"/>
    <property type="match status" value="1"/>
</dbReference>
<keyword evidence="3" id="KW-0677">Repeat</keyword>
<evidence type="ECO:0000256" key="3">
    <source>
        <dbReference type="ARBA" id="ARBA00022737"/>
    </source>
</evidence>
<feature type="region of interest" description="Disordered" evidence="8">
    <location>
        <begin position="284"/>
        <end position="306"/>
    </location>
</feature>
<dbReference type="STRING" id="1160509.A0A3N4IQ86"/>
<dbReference type="PANTHER" id="PTHR13793">
    <property type="entry name" value="PHD FINGER PROTEINS"/>
    <property type="match status" value="1"/>
</dbReference>
<dbReference type="SMART" id="SM00249">
    <property type="entry name" value="PHD"/>
    <property type="match status" value="2"/>
</dbReference>
<dbReference type="AlphaFoldDB" id="A0A3N4IQ86"/>
<feature type="region of interest" description="Disordered" evidence="8">
    <location>
        <begin position="795"/>
        <end position="868"/>
    </location>
</feature>
<dbReference type="InterPro" id="IPR019786">
    <property type="entry name" value="Zinc_finger_PHD-type_CS"/>
</dbReference>
<accession>A0A3N4IQ86</accession>
<dbReference type="CDD" id="cd15670">
    <property type="entry name" value="ePHD_BRPF"/>
    <property type="match status" value="1"/>
</dbReference>
<evidence type="ECO:0000259" key="10">
    <source>
        <dbReference type="PROSITE" id="PS51805"/>
    </source>
</evidence>
<dbReference type="InterPro" id="IPR019787">
    <property type="entry name" value="Znf_PHD-finger"/>
</dbReference>
<dbReference type="EMBL" id="ML119649">
    <property type="protein sequence ID" value="RPA86381.1"/>
    <property type="molecule type" value="Genomic_DNA"/>
</dbReference>
<dbReference type="FunFam" id="3.30.40.10:FF:000007">
    <property type="entry name" value="Bromodomain containing 1, isoform CRA_b"/>
    <property type="match status" value="1"/>
</dbReference>
<sequence length="868" mass="96816">MTRIEREWCALERRIPRKQFPNPKKALGNQTHTTPNRNISSGWGPDEMGDDDGEGEDTKCNICDDGECENSNAIVFCDGCDLAVHQDCYGIPHIPEGQYHCRRCLTSPSAAVSCVLCPNLDGAFKQTVENSWAHLLCALWIPELSLANPVYMEPVEGLDKIPKSRWKLSCYICRRKMGACIQCANKSCYVAFHVTCARRARLFLKMTKNPNGNPPFETSSLRALCHKHVPPNWKRENNTDEAYEKAVEFYQESMDGVQWGAQATQVETVPASYVQEIPSIVNSDVRKPASPSRRKKSSPKKTPWKLPSGTPVIPHVIFSAVVESLQPFHLRNCEVFVAEVCKYWALKREARKGAPLIKRFQSQMDTFPSMEVTRRNYAQMVGGRDKLLTRTEFAGDLQKHLSQVVVICDGVTEREMKMKEMATILHGFVTKVYLPENELLWPILEAARSHDTNRVFSLGFNVIRSRLEDSLYTSVQLFAADLEDMLLSPPKFPDFAILIPEDLPVTPSSRPPHFTGIIPDEDLVASPLGRKILDAVKPMIGDAMESESALQANQQAIADMQANWKAIQAQVAQIKDPVPALSYELDFSPKSPSHPPQPSQPSQFSNIERVLDNAPASPQSSGNSAYHTPRSNHEEQQLAEHGWDMKSEHYAGNMQHLLQFTDERWPGLGSENGRETSPLSEPDEDAFARMPPAKPFELEMSNPSPPETRINGDGNEEMDGVETGPLVDEPLQMDIDPPNYPLSPPIGSPSEQLKEQLFLEMAPQTNGIHPESEPQPTIVEPVTIEAEVTKMDTDNLDPHLFNIDVAEDDDSPLSSPVPSPSTPEESEILRVVTDSPRRNAKRGATVTPRSTPKKKVATAGVATRRSKR</sequence>
<feature type="compositionally biased region" description="Basic residues" evidence="8">
    <location>
        <begin position="292"/>
        <end position="303"/>
    </location>
</feature>
<dbReference type="InterPro" id="IPR013083">
    <property type="entry name" value="Znf_RING/FYVE/PHD"/>
</dbReference>
<evidence type="ECO:0000256" key="8">
    <source>
        <dbReference type="SAM" id="MobiDB-lite"/>
    </source>
</evidence>
<evidence type="ECO:0008006" key="13">
    <source>
        <dbReference type="Google" id="ProtNLM"/>
    </source>
</evidence>
<comment type="subcellular location">
    <subcellularLocation>
        <location evidence="1">Nucleus</location>
    </subcellularLocation>
</comment>
<dbReference type="Pfam" id="PF13831">
    <property type="entry name" value="PHD_2"/>
    <property type="match status" value="1"/>
</dbReference>
<name>A0A3N4IQ86_ASCIM</name>
<evidence type="ECO:0000256" key="6">
    <source>
        <dbReference type="ARBA" id="ARBA00023242"/>
    </source>
</evidence>
<feature type="compositionally biased region" description="Pro residues" evidence="8">
    <location>
        <begin position="738"/>
        <end position="747"/>
    </location>
</feature>
<evidence type="ECO:0000256" key="5">
    <source>
        <dbReference type="ARBA" id="ARBA00022833"/>
    </source>
</evidence>
<dbReference type="InterPro" id="IPR050701">
    <property type="entry name" value="Histone_Mod_Regulator"/>
</dbReference>
<dbReference type="Proteomes" id="UP000275078">
    <property type="component" value="Unassembled WGS sequence"/>
</dbReference>
<dbReference type="PROSITE" id="PS51805">
    <property type="entry name" value="EPHD"/>
    <property type="match status" value="1"/>
</dbReference>
<dbReference type="InterPro" id="IPR001965">
    <property type="entry name" value="Znf_PHD"/>
</dbReference>
<keyword evidence="12" id="KW-1185">Reference proteome</keyword>
<dbReference type="Pfam" id="PF13832">
    <property type="entry name" value="zf-HC5HC2H_2"/>
    <property type="match status" value="1"/>
</dbReference>
<organism evidence="11 12">
    <name type="scientific">Ascobolus immersus RN42</name>
    <dbReference type="NCBI Taxonomy" id="1160509"/>
    <lineage>
        <taxon>Eukaryota</taxon>
        <taxon>Fungi</taxon>
        <taxon>Dikarya</taxon>
        <taxon>Ascomycota</taxon>
        <taxon>Pezizomycotina</taxon>
        <taxon>Pezizomycetes</taxon>
        <taxon>Pezizales</taxon>
        <taxon>Ascobolaceae</taxon>
        <taxon>Ascobolus</taxon>
    </lineage>
</organism>
<dbReference type="GO" id="GO:0008270">
    <property type="term" value="F:zinc ion binding"/>
    <property type="evidence" value="ECO:0007669"/>
    <property type="project" value="UniProtKB-KW"/>
</dbReference>
<evidence type="ECO:0000313" key="11">
    <source>
        <dbReference type="EMBL" id="RPA86381.1"/>
    </source>
</evidence>
<dbReference type="PANTHER" id="PTHR13793:SF107">
    <property type="entry name" value="BROMODOMAIN-CONTAINING PROTEIN HOMOLOG"/>
    <property type="match status" value="1"/>
</dbReference>
<keyword evidence="6" id="KW-0539">Nucleus</keyword>
<feature type="region of interest" description="Disordered" evidence="8">
    <location>
        <begin position="664"/>
        <end position="750"/>
    </location>
</feature>
<proteinExistence type="predicted"/>
<protein>
    <recommendedName>
        <fullName evidence="13">PHD-type domain-containing protein</fullName>
    </recommendedName>
</protein>
<feature type="compositionally biased region" description="Polar residues" evidence="8">
    <location>
        <begin position="28"/>
        <end position="41"/>
    </location>
</feature>
<reference evidence="11 12" key="1">
    <citation type="journal article" date="2018" name="Nat. Ecol. Evol.">
        <title>Pezizomycetes genomes reveal the molecular basis of ectomycorrhizal truffle lifestyle.</title>
        <authorList>
            <person name="Murat C."/>
            <person name="Payen T."/>
            <person name="Noel B."/>
            <person name="Kuo A."/>
            <person name="Morin E."/>
            <person name="Chen J."/>
            <person name="Kohler A."/>
            <person name="Krizsan K."/>
            <person name="Balestrini R."/>
            <person name="Da Silva C."/>
            <person name="Montanini B."/>
            <person name="Hainaut M."/>
            <person name="Levati E."/>
            <person name="Barry K.W."/>
            <person name="Belfiori B."/>
            <person name="Cichocki N."/>
            <person name="Clum A."/>
            <person name="Dockter R.B."/>
            <person name="Fauchery L."/>
            <person name="Guy J."/>
            <person name="Iotti M."/>
            <person name="Le Tacon F."/>
            <person name="Lindquist E.A."/>
            <person name="Lipzen A."/>
            <person name="Malagnac F."/>
            <person name="Mello A."/>
            <person name="Molinier V."/>
            <person name="Miyauchi S."/>
            <person name="Poulain J."/>
            <person name="Riccioni C."/>
            <person name="Rubini A."/>
            <person name="Sitrit Y."/>
            <person name="Splivallo R."/>
            <person name="Traeger S."/>
            <person name="Wang M."/>
            <person name="Zifcakova L."/>
            <person name="Wipf D."/>
            <person name="Zambonelli A."/>
            <person name="Paolocci F."/>
            <person name="Nowrousian M."/>
            <person name="Ottonello S."/>
            <person name="Baldrian P."/>
            <person name="Spatafora J.W."/>
            <person name="Henrissat B."/>
            <person name="Nagy L.G."/>
            <person name="Aury J.M."/>
            <person name="Wincker P."/>
            <person name="Grigoriev I.V."/>
            <person name="Bonfante P."/>
            <person name="Martin F.M."/>
        </authorList>
    </citation>
    <scope>NUCLEOTIDE SEQUENCE [LARGE SCALE GENOMIC DNA]</scope>
    <source>
        <strain evidence="11 12">RN42</strain>
    </source>
</reference>
<dbReference type="PROSITE" id="PS01359">
    <property type="entry name" value="ZF_PHD_1"/>
    <property type="match status" value="1"/>
</dbReference>
<keyword evidence="5" id="KW-0862">Zinc</keyword>
<dbReference type="Gene3D" id="3.30.40.10">
    <property type="entry name" value="Zinc/RING finger domain, C3HC4 (zinc finger)"/>
    <property type="match status" value="2"/>
</dbReference>
<feature type="domain" description="PHD-type" evidence="10">
    <location>
        <begin position="111"/>
        <end position="229"/>
    </location>
</feature>
<feature type="region of interest" description="Disordered" evidence="8">
    <location>
        <begin position="583"/>
        <end position="639"/>
    </location>
</feature>
<dbReference type="InterPro" id="IPR034732">
    <property type="entry name" value="EPHD"/>
</dbReference>
<keyword evidence="2" id="KW-0479">Metal-binding</keyword>
<feature type="compositionally biased region" description="Polar residues" evidence="8">
    <location>
        <begin position="616"/>
        <end position="626"/>
    </location>
</feature>
<evidence type="ECO:0000256" key="2">
    <source>
        <dbReference type="ARBA" id="ARBA00022723"/>
    </source>
</evidence>
<evidence type="ECO:0000256" key="7">
    <source>
        <dbReference type="PROSITE-ProRule" id="PRU00146"/>
    </source>
</evidence>
<dbReference type="GO" id="GO:0005634">
    <property type="term" value="C:nucleus"/>
    <property type="evidence" value="ECO:0007669"/>
    <property type="project" value="UniProtKB-SubCell"/>
</dbReference>
<dbReference type="CDD" id="cd15492">
    <property type="entry name" value="PHD_BRPF_JADE_like"/>
    <property type="match status" value="1"/>
</dbReference>
<dbReference type="GO" id="GO:0006357">
    <property type="term" value="P:regulation of transcription by RNA polymerase II"/>
    <property type="evidence" value="ECO:0007669"/>
    <property type="project" value="TreeGrafter"/>
</dbReference>
<feature type="region of interest" description="Disordered" evidence="8">
    <location>
        <begin position="20"/>
        <end position="54"/>
    </location>
</feature>
<gene>
    <name evidence="11" type="ORF">BJ508DRAFT_133194</name>
</gene>
<evidence type="ECO:0000313" key="12">
    <source>
        <dbReference type="Proteomes" id="UP000275078"/>
    </source>
</evidence>
<keyword evidence="4 7" id="KW-0863">Zinc-finger</keyword>
<feature type="domain" description="PHD-type" evidence="9">
    <location>
        <begin position="57"/>
        <end position="107"/>
    </location>
</feature>
<dbReference type="OrthoDB" id="20839at2759"/>
<dbReference type="PROSITE" id="PS50016">
    <property type="entry name" value="ZF_PHD_2"/>
    <property type="match status" value="1"/>
</dbReference>
<evidence type="ECO:0000259" key="9">
    <source>
        <dbReference type="PROSITE" id="PS50016"/>
    </source>
</evidence>